<proteinExistence type="predicted"/>
<dbReference type="AlphaFoldDB" id="A0A2A5JEQ0"/>
<dbReference type="RefSeq" id="WP_099697387.1">
    <property type="nucleotide sequence ID" value="NZ_NOVD01000004.1"/>
</dbReference>
<evidence type="ECO:0000313" key="1">
    <source>
        <dbReference type="EMBL" id="PCK27842.1"/>
    </source>
</evidence>
<gene>
    <name evidence="1" type="ORF">CHR55_10180</name>
</gene>
<name>A0A2A5JEQ0_RHOSG</name>
<protein>
    <submittedName>
        <fullName evidence="1">Uncharacterized protein</fullName>
    </submittedName>
</protein>
<reference evidence="1 2" key="1">
    <citation type="submission" date="2017-07" db="EMBL/GenBank/DDBJ databases">
        <title>Draft sequence of Rhodococcus enclensis 23b-28.</title>
        <authorList>
            <person name="Besaury L."/>
            <person name="Sancelme M."/>
            <person name="Amato P."/>
            <person name="Lallement A."/>
            <person name="Delort A.-M."/>
        </authorList>
    </citation>
    <scope>NUCLEOTIDE SEQUENCE [LARGE SCALE GENOMIC DNA]</scope>
    <source>
        <strain evidence="1 2">23b-28</strain>
    </source>
</reference>
<organism evidence="1 2">
    <name type="scientific">Rhodococcus qingshengii</name>
    <dbReference type="NCBI Taxonomy" id="334542"/>
    <lineage>
        <taxon>Bacteria</taxon>
        <taxon>Bacillati</taxon>
        <taxon>Actinomycetota</taxon>
        <taxon>Actinomycetes</taxon>
        <taxon>Mycobacteriales</taxon>
        <taxon>Nocardiaceae</taxon>
        <taxon>Rhodococcus</taxon>
        <taxon>Rhodococcus erythropolis group</taxon>
    </lineage>
</organism>
<accession>A0A2A5JEQ0</accession>
<dbReference type="EMBL" id="NOVD01000004">
    <property type="protein sequence ID" value="PCK27842.1"/>
    <property type="molecule type" value="Genomic_DNA"/>
</dbReference>
<dbReference type="Proteomes" id="UP000230886">
    <property type="component" value="Unassembled WGS sequence"/>
</dbReference>
<sequence length="132" mass="15092">MSRREYTIRLACTFEGCKERSFATATTRREETEIRQRYQRSPYRCVRHTNPDEVLSADNPEQTVTLTAGKVVATHLRGIDLPGEVRYLDGLFWDKRQGFTYGPGFKAYASDFPPGTKLIVTARIELPSEESL</sequence>
<evidence type="ECO:0000313" key="2">
    <source>
        <dbReference type="Proteomes" id="UP000230886"/>
    </source>
</evidence>
<comment type="caution">
    <text evidence="1">The sequence shown here is derived from an EMBL/GenBank/DDBJ whole genome shotgun (WGS) entry which is preliminary data.</text>
</comment>